<keyword evidence="3" id="KW-0964">Secreted</keyword>
<dbReference type="STRING" id="204536.SULAZ_1257"/>
<feature type="domain" description="Flagellin N-terminal" evidence="4">
    <location>
        <begin position="13"/>
        <end position="123"/>
    </location>
</feature>
<dbReference type="KEGG" id="saf:SULAZ_1257"/>
<dbReference type="SUPFAM" id="SSF64518">
    <property type="entry name" value="Phase 1 flagellin"/>
    <property type="match status" value="1"/>
</dbReference>
<dbReference type="GO" id="GO:0005198">
    <property type="term" value="F:structural molecule activity"/>
    <property type="evidence" value="ECO:0007669"/>
    <property type="project" value="UniProtKB-UniRule"/>
</dbReference>
<accession>C1DVU0</accession>
<comment type="similarity">
    <text evidence="1 3">Belongs to the bacterial flagellin family.</text>
</comment>
<evidence type="ECO:0000256" key="2">
    <source>
        <dbReference type="ARBA" id="ARBA00023143"/>
    </source>
</evidence>
<dbReference type="GO" id="GO:0009288">
    <property type="term" value="C:bacterial-type flagellum"/>
    <property type="evidence" value="ECO:0007669"/>
    <property type="project" value="UniProtKB-SubCell"/>
</dbReference>
<dbReference type="PANTHER" id="PTHR42792">
    <property type="entry name" value="FLAGELLIN"/>
    <property type="match status" value="1"/>
</dbReference>
<reference evidence="6 7" key="1">
    <citation type="journal article" date="2009" name="J. Bacteriol.">
        <title>Complete and draft genome sequences of six members of the Aquificales.</title>
        <authorList>
            <person name="Reysenbach A.L."/>
            <person name="Hamamura N."/>
            <person name="Podar M."/>
            <person name="Griffiths E."/>
            <person name="Ferreira S."/>
            <person name="Hochstein R."/>
            <person name="Heidelberg J."/>
            <person name="Johnson J."/>
            <person name="Mead D."/>
            <person name="Pohorille A."/>
            <person name="Sarmiento M."/>
            <person name="Schweighofer K."/>
            <person name="Seshadri R."/>
            <person name="Voytek M.A."/>
        </authorList>
    </citation>
    <scope>NUCLEOTIDE SEQUENCE [LARGE SCALE GENOMIC DNA]</scope>
    <source>
        <strain evidence="7">Az-Fu1 / DSM 15241 / OCM 825</strain>
    </source>
</reference>
<dbReference type="GO" id="GO:0005576">
    <property type="term" value="C:extracellular region"/>
    <property type="evidence" value="ECO:0007669"/>
    <property type="project" value="UniProtKB-SubCell"/>
</dbReference>
<keyword evidence="6" id="KW-0966">Cell projection</keyword>
<dbReference type="AlphaFoldDB" id="C1DVU0"/>
<sequence length="313" mass="34830">MRIADLIKYDNYIKNDQIRQNEIEKYTRQIATGIKLLSPSDDTVGTVSALRLKTINEDIERYGRNMDFVNTILDSAETQLNSIAAAGQEVRVEIVRLLNTGVLDKEDAKVLRDYFVNMKDYIIKQANFKIGDTALFGGVKTQTDPFAPDGTYQGETVETKVPTAPGVELNTTFNGRVYLGVNNDTNKMILTETIDKIVNIIDNAISGTGSLGDLNTATISVNGKNVKLLEAFDIGLNTVMQYRSVIGTQVKTIQDLKTINDQNKVFNKDLISKLEDVDVAEAITNLQKAQVAYQALISVFNQNRQLSLLDFFK</sequence>
<keyword evidence="6" id="KW-0282">Flagellum</keyword>
<keyword evidence="2 3" id="KW-0975">Bacterial flagellum</keyword>
<comment type="subcellular location">
    <subcellularLocation>
        <location evidence="3">Secreted</location>
    </subcellularLocation>
    <subcellularLocation>
        <location evidence="3">Bacterial flagellum</location>
    </subcellularLocation>
</comment>
<dbReference type="Gene3D" id="1.20.1330.10">
    <property type="entry name" value="f41 fragment of flagellin, N-terminal domain"/>
    <property type="match status" value="1"/>
</dbReference>
<dbReference type="eggNOG" id="COG1344">
    <property type="taxonomic scope" value="Bacteria"/>
</dbReference>
<dbReference type="Proteomes" id="UP000001369">
    <property type="component" value="Chromosome"/>
</dbReference>
<dbReference type="Pfam" id="PF00700">
    <property type="entry name" value="Flagellin_C"/>
    <property type="match status" value="1"/>
</dbReference>
<keyword evidence="6" id="KW-0969">Cilium</keyword>
<comment type="function">
    <text evidence="3">Flagellin is the subunit protein which polymerizes to form the filaments of bacterial flagella.</text>
</comment>
<protein>
    <recommendedName>
        <fullName evidence="3">Flagellin</fullName>
    </recommendedName>
</protein>
<dbReference type="EMBL" id="CP001229">
    <property type="protein sequence ID" value="ACN98129.1"/>
    <property type="molecule type" value="Genomic_DNA"/>
</dbReference>
<evidence type="ECO:0000259" key="4">
    <source>
        <dbReference type="Pfam" id="PF00669"/>
    </source>
</evidence>
<dbReference type="RefSeq" id="WP_012673455.1">
    <property type="nucleotide sequence ID" value="NC_012438.1"/>
</dbReference>
<proteinExistence type="inferred from homology"/>
<dbReference type="InterPro" id="IPR001029">
    <property type="entry name" value="Flagellin_N"/>
</dbReference>
<dbReference type="Pfam" id="PF00669">
    <property type="entry name" value="Flagellin_N"/>
    <property type="match status" value="1"/>
</dbReference>
<dbReference type="InterPro" id="IPR001492">
    <property type="entry name" value="Flagellin"/>
</dbReference>
<evidence type="ECO:0000256" key="3">
    <source>
        <dbReference type="RuleBase" id="RU362073"/>
    </source>
</evidence>
<gene>
    <name evidence="6" type="primary">flgL</name>
    <name evidence="6" type="ordered locus">SULAZ_1257</name>
</gene>
<dbReference type="HOGENOM" id="CLU_055273_0_0_0"/>
<evidence type="ECO:0000313" key="7">
    <source>
        <dbReference type="Proteomes" id="UP000001369"/>
    </source>
</evidence>
<dbReference type="OrthoDB" id="9768249at2"/>
<dbReference type="InterPro" id="IPR046358">
    <property type="entry name" value="Flagellin_C"/>
</dbReference>
<evidence type="ECO:0000259" key="5">
    <source>
        <dbReference type="Pfam" id="PF00700"/>
    </source>
</evidence>
<evidence type="ECO:0000256" key="1">
    <source>
        <dbReference type="ARBA" id="ARBA00005709"/>
    </source>
</evidence>
<keyword evidence="7" id="KW-1185">Reference proteome</keyword>
<organism evidence="6 7">
    <name type="scientific">Sulfurihydrogenibium azorense (strain DSM 15241 / OCM 825 / Az-Fu1)</name>
    <dbReference type="NCBI Taxonomy" id="204536"/>
    <lineage>
        <taxon>Bacteria</taxon>
        <taxon>Pseudomonadati</taxon>
        <taxon>Aquificota</taxon>
        <taxon>Aquificia</taxon>
        <taxon>Aquificales</taxon>
        <taxon>Hydrogenothermaceae</taxon>
        <taxon>Sulfurihydrogenibium</taxon>
    </lineage>
</organism>
<evidence type="ECO:0000313" key="6">
    <source>
        <dbReference type="EMBL" id="ACN98129.1"/>
    </source>
</evidence>
<feature type="domain" description="Flagellin C-terminal" evidence="5">
    <location>
        <begin position="233"/>
        <end position="312"/>
    </location>
</feature>
<dbReference type="PANTHER" id="PTHR42792:SF1">
    <property type="entry name" value="FLAGELLAR HOOK-ASSOCIATED PROTEIN 3"/>
    <property type="match status" value="1"/>
</dbReference>
<name>C1DVU0_SULAA</name>